<name>A0A0F8ZMR3_9ZZZZ</name>
<accession>A0A0F8ZMR3</accession>
<sequence>MLSFSDLLQGIVIETKLPSWSGKILYSDTEHDLLGRLQVEYSDLDHIASVPIVGVVAGITRVALAVLHMVNHTFALIFTLDSRHCIHLAKGGCEFLKGLIQSIPIAGHLFTRSWMKNKGEWWIIKIYNPNDSDTLDAHANFWRQLKQNRPNAYIIA</sequence>
<gene>
    <name evidence="1" type="ORF">LCGC14_2951500</name>
</gene>
<proteinExistence type="predicted"/>
<protein>
    <submittedName>
        <fullName evidence="1">Uncharacterized protein</fullName>
    </submittedName>
</protein>
<dbReference type="AlphaFoldDB" id="A0A0F8ZMR3"/>
<organism evidence="1">
    <name type="scientific">marine sediment metagenome</name>
    <dbReference type="NCBI Taxonomy" id="412755"/>
    <lineage>
        <taxon>unclassified sequences</taxon>
        <taxon>metagenomes</taxon>
        <taxon>ecological metagenomes</taxon>
    </lineage>
</organism>
<evidence type="ECO:0000313" key="1">
    <source>
        <dbReference type="EMBL" id="KKK67694.1"/>
    </source>
</evidence>
<reference evidence="1" key="1">
    <citation type="journal article" date="2015" name="Nature">
        <title>Complex archaea that bridge the gap between prokaryotes and eukaryotes.</title>
        <authorList>
            <person name="Spang A."/>
            <person name="Saw J.H."/>
            <person name="Jorgensen S.L."/>
            <person name="Zaremba-Niedzwiedzka K."/>
            <person name="Martijn J."/>
            <person name="Lind A.E."/>
            <person name="van Eijk R."/>
            <person name="Schleper C."/>
            <person name="Guy L."/>
            <person name="Ettema T.J."/>
        </authorList>
    </citation>
    <scope>NUCLEOTIDE SEQUENCE</scope>
</reference>
<dbReference type="EMBL" id="LAZR01059484">
    <property type="protein sequence ID" value="KKK67694.1"/>
    <property type="molecule type" value="Genomic_DNA"/>
</dbReference>
<comment type="caution">
    <text evidence="1">The sequence shown here is derived from an EMBL/GenBank/DDBJ whole genome shotgun (WGS) entry which is preliminary data.</text>
</comment>